<dbReference type="CDD" id="cd06170">
    <property type="entry name" value="LuxR_C_like"/>
    <property type="match status" value="1"/>
</dbReference>
<name>A0ABS4Q1T7_9PSEU</name>
<protein>
    <submittedName>
        <fullName evidence="4">DNA-binding CsgD family transcriptional regulator</fullName>
    </submittedName>
</protein>
<dbReference type="SMART" id="SM00421">
    <property type="entry name" value="HTH_LUXR"/>
    <property type="match status" value="1"/>
</dbReference>
<accession>A0ABS4Q1T7</accession>
<dbReference type="PANTHER" id="PTHR16305:SF35">
    <property type="entry name" value="TRANSCRIPTIONAL ACTIVATOR DOMAIN"/>
    <property type="match status" value="1"/>
</dbReference>
<dbReference type="PANTHER" id="PTHR16305">
    <property type="entry name" value="TESTICULAR SOLUBLE ADENYLYL CYCLASE"/>
    <property type="match status" value="1"/>
</dbReference>
<keyword evidence="1" id="KW-0547">Nucleotide-binding</keyword>
<dbReference type="EMBL" id="JAGGMS010000001">
    <property type="protein sequence ID" value="MBP2185075.1"/>
    <property type="molecule type" value="Genomic_DNA"/>
</dbReference>
<dbReference type="GO" id="GO:0003677">
    <property type="term" value="F:DNA binding"/>
    <property type="evidence" value="ECO:0007669"/>
    <property type="project" value="UniProtKB-KW"/>
</dbReference>
<sequence length="933" mass="100686">MEGFAPHAPRLRGRAGQLRLLGEHLDAVACGRPTIANLAGTAGSGKTALLAAAADEAASRGFRVLTARSARLERDFVFGVVRQLLESTVFEASQEERERLLAGPAAFAVEVLEAGPSATAVDLHSTFHSLWHLSRFLAEGSPLLLVIDDVHFADSLSTQWLDYVSRRLSGQRIGIFTAGTRGAEAGPFGKAPGVTGAEQLELGGLDTEAITELLTDTLGEDVSAEFVRTCQTVTAGNPALLEGLLRSCHAAGERLDLSRFGAQELATTIYHRLEQEDTALVSLAQAIAALEGTDADLELAAAVAGLPASATFWAARRLREMGLLADTDTLTFTERGIQAAIACRLTPQDLHTAHTKAARFLNGVHAPCARIAAHLQETRQVGQDWAVHTLLTAARDAITDGDPNTAVVHLRRVLHEPLSAEQRNEVLFELGSAEIHADPPAAVHHLSMVESEGADPRRQARIATLLAGALSECDRFRESLNVLQNAVDRLDPQHPELASELETEILYLSRHDPHTATTVPQRLANLRRRNSSTPQARRRLNAFVAEHGAVALDHMSAAALRRLALDSTPPGPLNDLGELRAFGAVVGALSNLEEYDLALQICEEVLDDRRRSLPLATGLASAYCADIRYQIGQLTSARSDAQTARDKLEAFEIRRGIIPALLDGTEMRLAAIQQDTEAAERLLARHRHIAKTTYLRTCMALHGRGLLHASLGNHTAALNDQLDCGRRLERFGYVDHPQIPWRVPAALAQFQLGNHEEAILLAKTQLAFARKRGLPRTLGIALHTAATVTEDARSVDLLTEAVEVLGRSQAKLEYAQAQAELAVQLGCAGGHDQAATMLHQAMSTATACGAIALAGRIHQQLHSPATAQPQVLTRREHNIATLAAQGKSNPEIAQALVLSRRTIEFHLTNIYRKLGISRRNQLTQSLVGSTTPI</sequence>
<dbReference type="SUPFAM" id="SSF52540">
    <property type="entry name" value="P-loop containing nucleoside triphosphate hydrolases"/>
    <property type="match status" value="1"/>
</dbReference>
<dbReference type="Gene3D" id="1.25.40.10">
    <property type="entry name" value="Tetratricopeptide repeat domain"/>
    <property type="match status" value="1"/>
</dbReference>
<keyword evidence="2" id="KW-0067">ATP-binding</keyword>
<dbReference type="InterPro" id="IPR041664">
    <property type="entry name" value="AAA_16"/>
</dbReference>
<evidence type="ECO:0000313" key="4">
    <source>
        <dbReference type="EMBL" id="MBP2185075.1"/>
    </source>
</evidence>
<dbReference type="SUPFAM" id="SSF48452">
    <property type="entry name" value="TPR-like"/>
    <property type="match status" value="1"/>
</dbReference>
<dbReference type="Pfam" id="PF13191">
    <property type="entry name" value="AAA_16"/>
    <property type="match status" value="1"/>
</dbReference>
<evidence type="ECO:0000259" key="3">
    <source>
        <dbReference type="PROSITE" id="PS50043"/>
    </source>
</evidence>
<dbReference type="InterPro" id="IPR000792">
    <property type="entry name" value="Tscrpt_reg_LuxR_C"/>
</dbReference>
<keyword evidence="5" id="KW-1185">Reference proteome</keyword>
<comment type="caution">
    <text evidence="4">The sequence shown here is derived from an EMBL/GenBank/DDBJ whole genome shotgun (WGS) entry which is preliminary data.</text>
</comment>
<organism evidence="4 5">
    <name type="scientific">Amycolatopsis magusensis</name>
    <dbReference type="NCBI Taxonomy" id="882444"/>
    <lineage>
        <taxon>Bacteria</taxon>
        <taxon>Bacillati</taxon>
        <taxon>Actinomycetota</taxon>
        <taxon>Actinomycetes</taxon>
        <taxon>Pseudonocardiales</taxon>
        <taxon>Pseudonocardiaceae</taxon>
        <taxon>Amycolatopsis</taxon>
    </lineage>
</organism>
<keyword evidence="4" id="KW-0238">DNA-binding</keyword>
<dbReference type="Gene3D" id="1.10.10.10">
    <property type="entry name" value="Winged helix-like DNA-binding domain superfamily/Winged helix DNA-binding domain"/>
    <property type="match status" value="1"/>
</dbReference>
<dbReference type="Proteomes" id="UP000741013">
    <property type="component" value="Unassembled WGS sequence"/>
</dbReference>
<reference evidence="4 5" key="1">
    <citation type="submission" date="2021-03" db="EMBL/GenBank/DDBJ databases">
        <title>Sequencing the genomes of 1000 actinobacteria strains.</title>
        <authorList>
            <person name="Klenk H.-P."/>
        </authorList>
    </citation>
    <scope>NUCLEOTIDE SEQUENCE [LARGE SCALE GENOMIC DNA]</scope>
    <source>
        <strain evidence="4 5">DSM 45510</strain>
    </source>
</reference>
<proteinExistence type="predicted"/>
<evidence type="ECO:0000313" key="5">
    <source>
        <dbReference type="Proteomes" id="UP000741013"/>
    </source>
</evidence>
<dbReference type="SUPFAM" id="SSF46894">
    <property type="entry name" value="C-terminal effector domain of the bipartite response regulators"/>
    <property type="match status" value="1"/>
</dbReference>
<evidence type="ECO:0000256" key="1">
    <source>
        <dbReference type="ARBA" id="ARBA00022741"/>
    </source>
</evidence>
<dbReference type="InterPro" id="IPR016032">
    <property type="entry name" value="Sig_transdc_resp-reg_C-effctor"/>
</dbReference>
<dbReference type="InterPro" id="IPR027417">
    <property type="entry name" value="P-loop_NTPase"/>
</dbReference>
<dbReference type="Pfam" id="PF00196">
    <property type="entry name" value="GerE"/>
    <property type="match status" value="1"/>
</dbReference>
<dbReference type="PROSITE" id="PS50043">
    <property type="entry name" value="HTH_LUXR_2"/>
    <property type="match status" value="1"/>
</dbReference>
<dbReference type="RefSeq" id="WP_209668015.1">
    <property type="nucleotide sequence ID" value="NZ_JAGGMS010000001.1"/>
</dbReference>
<feature type="domain" description="HTH luxR-type" evidence="3">
    <location>
        <begin position="865"/>
        <end position="930"/>
    </location>
</feature>
<dbReference type="PROSITE" id="PS00622">
    <property type="entry name" value="HTH_LUXR_1"/>
    <property type="match status" value="1"/>
</dbReference>
<dbReference type="InterPro" id="IPR011990">
    <property type="entry name" value="TPR-like_helical_dom_sf"/>
</dbReference>
<gene>
    <name evidence="4" type="ORF">JOM49_006601</name>
</gene>
<dbReference type="InterPro" id="IPR036388">
    <property type="entry name" value="WH-like_DNA-bd_sf"/>
</dbReference>
<evidence type="ECO:0000256" key="2">
    <source>
        <dbReference type="ARBA" id="ARBA00022840"/>
    </source>
</evidence>
<dbReference type="PRINTS" id="PR00038">
    <property type="entry name" value="HTHLUXR"/>
</dbReference>